<dbReference type="EMBL" id="OZ022406">
    <property type="protein sequence ID" value="CAK9437488.1"/>
    <property type="molecule type" value="Genomic_DNA"/>
</dbReference>
<dbReference type="Gene3D" id="3.90.1030.10">
    <property type="entry name" value="Ribosomal protein L17"/>
    <property type="match status" value="1"/>
</dbReference>
<keyword evidence="7" id="KW-1185">Reference proteome</keyword>
<name>A0ABP0ZJN2_9ASCO</name>
<reference evidence="6 7" key="1">
    <citation type="submission" date="2024-03" db="EMBL/GenBank/DDBJ databases">
        <authorList>
            <person name="Brejova B."/>
        </authorList>
    </citation>
    <scope>NUCLEOTIDE SEQUENCE [LARGE SCALE GENOMIC DNA]</scope>
    <source>
        <strain evidence="6 7">CBS 14171</strain>
    </source>
</reference>
<organism evidence="6 7">
    <name type="scientific">Lodderomyces beijingensis</name>
    <dbReference type="NCBI Taxonomy" id="1775926"/>
    <lineage>
        <taxon>Eukaryota</taxon>
        <taxon>Fungi</taxon>
        <taxon>Dikarya</taxon>
        <taxon>Ascomycota</taxon>
        <taxon>Saccharomycotina</taxon>
        <taxon>Pichiomycetes</taxon>
        <taxon>Debaryomycetaceae</taxon>
        <taxon>Candida/Lodderomyces clade</taxon>
        <taxon>Lodderomyces</taxon>
    </lineage>
</organism>
<dbReference type="GeneID" id="92207062"/>
<feature type="region of interest" description="Disordered" evidence="5">
    <location>
        <begin position="242"/>
        <end position="261"/>
    </location>
</feature>
<dbReference type="SUPFAM" id="SSF64263">
    <property type="entry name" value="Prokaryotic ribosomal protein L17"/>
    <property type="match status" value="1"/>
</dbReference>
<dbReference type="Pfam" id="PF01196">
    <property type="entry name" value="Ribosomal_L17"/>
    <property type="match status" value="1"/>
</dbReference>
<feature type="compositionally biased region" description="Polar residues" evidence="5">
    <location>
        <begin position="250"/>
        <end position="261"/>
    </location>
</feature>
<dbReference type="NCBIfam" id="TIGR00059">
    <property type="entry name" value="L17"/>
    <property type="match status" value="1"/>
</dbReference>
<evidence type="ECO:0000256" key="2">
    <source>
        <dbReference type="ARBA" id="ARBA00022980"/>
    </source>
</evidence>
<protein>
    <recommendedName>
        <fullName evidence="8">50S ribosomal protein L17</fullName>
    </recommendedName>
</protein>
<comment type="similarity">
    <text evidence="1 4">Belongs to the bacterial ribosomal protein bL17 family.</text>
</comment>
<evidence type="ECO:0000256" key="4">
    <source>
        <dbReference type="RuleBase" id="RU000660"/>
    </source>
</evidence>
<keyword evidence="2 4" id="KW-0689">Ribosomal protein</keyword>
<dbReference type="InterPro" id="IPR000456">
    <property type="entry name" value="Ribosomal_bL17"/>
</dbReference>
<accession>A0ABP0ZJN2</accession>
<keyword evidence="3 4" id="KW-0687">Ribonucleoprotein</keyword>
<dbReference type="PANTHER" id="PTHR14413:SF16">
    <property type="entry name" value="LARGE RIBOSOMAL SUBUNIT PROTEIN BL17M"/>
    <property type="match status" value="1"/>
</dbReference>
<dbReference type="PANTHER" id="PTHR14413">
    <property type="entry name" value="RIBOSOMAL PROTEIN L17"/>
    <property type="match status" value="1"/>
</dbReference>
<proteinExistence type="inferred from homology"/>
<evidence type="ECO:0000256" key="1">
    <source>
        <dbReference type="ARBA" id="ARBA00008777"/>
    </source>
</evidence>
<gene>
    <name evidence="6" type="ORF">LODBEIA_P18660</name>
</gene>
<evidence type="ECO:0000313" key="7">
    <source>
        <dbReference type="Proteomes" id="UP001497383"/>
    </source>
</evidence>
<evidence type="ECO:0000256" key="3">
    <source>
        <dbReference type="ARBA" id="ARBA00023274"/>
    </source>
</evidence>
<evidence type="ECO:0000313" key="6">
    <source>
        <dbReference type="EMBL" id="CAK9437488.1"/>
    </source>
</evidence>
<dbReference type="RefSeq" id="XP_066828804.1">
    <property type="nucleotide sequence ID" value="XM_066971801.1"/>
</dbReference>
<dbReference type="Proteomes" id="UP001497383">
    <property type="component" value="Chromosome 2"/>
</dbReference>
<evidence type="ECO:0008006" key="8">
    <source>
        <dbReference type="Google" id="ProtNLM"/>
    </source>
</evidence>
<sequence length="261" mass="30050">MVTVNNTLKNVKAHRQSILKNLCANLIRNEYIVTTSAKARKAQPLIEKFLSRSIHANKQYPENDKRPVTKRISEIAIFGYLQNADRTEVGTKVIKELTSRYKNRTQGFTRVIKLEPRLGEDKASMSVLELVDSKYEIKFWFTAKAVAKLELQQIPLDDVTELNVRKLTERRIDGEQKFRDAVETCKREFFKMGVDAEGNQVMDDGVDEKLKLSLESLPNMNRHVGNLKGKLLVSKKFKTKSRPQRAEVQIPQSPFLKQTQM</sequence>
<evidence type="ECO:0000256" key="5">
    <source>
        <dbReference type="SAM" id="MobiDB-lite"/>
    </source>
</evidence>
<dbReference type="InterPro" id="IPR036373">
    <property type="entry name" value="Ribosomal_bL17_sf"/>
</dbReference>